<gene>
    <name evidence="1" type="ORF">L687_05400</name>
</gene>
<sequence length="82" mass="9502">MSAERRWKQRIAPYSRVYAHGLIRLTRHLRTLTDDKVLDLLTAAHQPTPTNCDWVTYDTAALLRPAAREEARRRGLVAEYTP</sequence>
<accession>T5KEH8</accession>
<proteinExistence type="predicted"/>
<protein>
    <submittedName>
        <fullName evidence="1">Uncharacterized protein</fullName>
    </submittedName>
</protein>
<evidence type="ECO:0000313" key="1">
    <source>
        <dbReference type="EMBL" id="EQM74897.1"/>
    </source>
</evidence>
<dbReference type="Proteomes" id="UP000016033">
    <property type="component" value="Unassembled WGS sequence"/>
</dbReference>
<organism evidence="1 2">
    <name type="scientific">Microbacterium maritypicum MF109</name>
    <dbReference type="NCBI Taxonomy" id="1333857"/>
    <lineage>
        <taxon>Bacteria</taxon>
        <taxon>Bacillati</taxon>
        <taxon>Actinomycetota</taxon>
        <taxon>Actinomycetes</taxon>
        <taxon>Micrococcales</taxon>
        <taxon>Microbacteriaceae</taxon>
        <taxon>Microbacterium</taxon>
    </lineage>
</organism>
<dbReference type="EMBL" id="ATAO01000206">
    <property type="protein sequence ID" value="EQM74897.1"/>
    <property type="molecule type" value="Genomic_DNA"/>
</dbReference>
<dbReference type="PATRIC" id="fig|1333857.3.peg.3054"/>
<comment type="caution">
    <text evidence="1">The sequence shown here is derived from an EMBL/GenBank/DDBJ whole genome shotgun (WGS) entry which is preliminary data.</text>
</comment>
<evidence type="ECO:0000313" key="2">
    <source>
        <dbReference type="Proteomes" id="UP000016033"/>
    </source>
</evidence>
<dbReference type="RefSeq" id="WP_021200989.1">
    <property type="nucleotide sequence ID" value="NZ_ATAO01000206.1"/>
</dbReference>
<name>T5KEH8_MICMQ</name>
<reference evidence="1 2" key="1">
    <citation type="journal article" date="2013" name="Genome Announc.">
        <title>Whole-genome sequences of five oyster-associated bacteria show potential for crude oil hydrocarbon degradation.</title>
        <authorList>
            <person name="Chauhan A."/>
            <person name="Green S."/>
            <person name="Pathak A."/>
            <person name="Thomas J."/>
            <person name="Venkatramanan R."/>
        </authorList>
    </citation>
    <scope>NUCLEOTIDE SEQUENCE [LARGE SCALE GENOMIC DNA]</scope>
    <source>
        <strain evidence="1 2">MF109</strain>
    </source>
</reference>
<dbReference type="AlphaFoldDB" id="T5KEH8"/>